<sequence>MSKFDAVIVGSGPNGLAAAITLQQHGLATLIVEGDGQIGGGMRTKELTLPGFKHDVCSAIHPMAMASPFLRKLPLADHGLGFVKPKYAAAHPLDSADTAFLHNSVEETAHGLGIDGKRYERLIRPVLKDWDALADAIMGPLRFPKKPIDLAAFGLRALQPATWIAERFQTPQAAALWAGMAAHGIQPLSNWSTSAIALVLSAVGNSFGWPVPVGGSQSIANGLSSYYQSIGGKIQVSTWVEDIASLPHHKVLILDLTPKQLLALKGLQFAEGYKRQLQNFRQGMGVFKIDWALSEKTPFLDLRCQEASTVHLGNTYAEIAAAEKASHLRKKVEKPFVLFAQQSAFDESRAPAGQHTGWAYCHVPNGSIDDYTEQIENQVERFAPGFRDTILAKHTYNTAELEHYNPNYVGGDINGGIMDIWQLYTRPVRSLTPYRTSIKDVYICSSSTPPGGGVHGMSGYHAAKTVLADHFGFK</sequence>
<dbReference type="Proteomes" id="UP001597393">
    <property type="component" value="Unassembled WGS sequence"/>
</dbReference>
<dbReference type="Gene3D" id="3.50.50.60">
    <property type="entry name" value="FAD/NAD(P)-binding domain"/>
    <property type="match status" value="1"/>
</dbReference>
<reference evidence="2" key="1">
    <citation type="journal article" date="2019" name="Int. J. Syst. Evol. Microbiol.">
        <title>The Global Catalogue of Microorganisms (GCM) 10K type strain sequencing project: providing services to taxonomists for standard genome sequencing and annotation.</title>
        <authorList>
            <consortium name="The Broad Institute Genomics Platform"/>
            <consortium name="The Broad Institute Genome Sequencing Center for Infectious Disease"/>
            <person name="Wu L."/>
            <person name="Ma J."/>
        </authorList>
    </citation>
    <scope>NUCLEOTIDE SEQUENCE [LARGE SCALE GENOMIC DNA]</scope>
    <source>
        <strain evidence="2">KCTC 42248</strain>
    </source>
</reference>
<protein>
    <submittedName>
        <fullName evidence="1">Phytoene desaturase family protein</fullName>
    </submittedName>
</protein>
<proteinExistence type="predicted"/>
<gene>
    <name evidence="1" type="ORF">ACFSQ3_07300</name>
</gene>
<dbReference type="PANTHER" id="PTHR10668:SF105">
    <property type="entry name" value="DEHYDROGENASE-RELATED"/>
    <property type="match status" value="1"/>
</dbReference>
<dbReference type="RefSeq" id="WP_380868883.1">
    <property type="nucleotide sequence ID" value="NZ_JBHUMA010000006.1"/>
</dbReference>
<dbReference type="Pfam" id="PF13450">
    <property type="entry name" value="NAD_binding_8"/>
    <property type="match status" value="1"/>
</dbReference>
<evidence type="ECO:0000313" key="2">
    <source>
        <dbReference type="Proteomes" id="UP001597393"/>
    </source>
</evidence>
<organism evidence="1 2">
    <name type="scientific">Sphingobacterium corticis</name>
    <dbReference type="NCBI Taxonomy" id="1812823"/>
    <lineage>
        <taxon>Bacteria</taxon>
        <taxon>Pseudomonadati</taxon>
        <taxon>Bacteroidota</taxon>
        <taxon>Sphingobacteriia</taxon>
        <taxon>Sphingobacteriales</taxon>
        <taxon>Sphingobacteriaceae</taxon>
        <taxon>Sphingobacterium</taxon>
    </lineage>
</organism>
<dbReference type="InterPro" id="IPR036188">
    <property type="entry name" value="FAD/NAD-bd_sf"/>
</dbReference>
<dbReference type="SUPFAM" id="SSF51905">
    <property type="entry name" value="FAD/NAD(P)-binding domain"/>
    <property type="match status" value="1"/>
</dbReference>
<keyword evidence="2" id="KW-1185">Reference proteome</keyword>
<accession>A0ABW5NL46</accession>
<comment type="caution">
    <text evidence="1">The sequence shown here is derived from an EMBL/GenBank/DDBJ whole genome shotgun (WGS) entry which is preliminary data.</text>
</comment>
<name>A0ABW5NL46_9SPHI</name>
<dbReference type="PRINTS" id="PR00411">
    <property type="entry name" value="PNDRDTASEI"/>
</dbReference>
<dbReference type="EMBL" id="JBHUMA010000006">
    <property type="protein sequence ID" value="MFD2598754.1"/>
    <property type="molecule type" value="Genomic_DNA"/>
</dbReference>
<dbReference type="PANTHER" id="PTHR10668">
    <property type="entry name" value="PHYTOENE DEHYDROGENASE"/>
    <property type="match status" value="1"/>
</dbReference>
<evidence type="ECO:0000313" key="1">
    <source>
        <dbReference type="EMBL" id="MFD2598754.1"/>
    </source>
</evidence>